<dbReference type="AlphaFoldDB" id="A0A4P6EV89"/>
<evidence type="ECO:0000313" key="2">
    <source>
        <dbReference type="Proteomes" id="UP000293568"/>
    </source>
</evidence>
<name>A0A4P6EV89_9BACL</name>
<organism evidence="1 2">
    <name type="scientific">Paenibacillus protaetiae</name>
    <dbReference type="NCBI Taxonomy" id="2509456"/>
    <lineage>
        <taxon>Bacteria</taxon>
        <taxon>Bacillati</taxon>
        <taxon>Bacillota</taxon>
        <taxon>Bacilli</taxon>
        <taxon>Bacillales</taxon>
        <taxon>Paenibacillaceae</taxon>
        <taxon>Paenibacillus</taxon>
    </lineage>
</organism>
<dbReference type="KEGG" id="pprt:ET464_08390"/>
<keyword evidence="2" id="KW-1185">Reference proteome</keyword>
<sequence length="115" mass="12900">MPRQQQENLQQRSRAAALLLAQRPDILPYAEAITDRLASSDYLRYMEWTGSDIKAEIYFASEEEALAAMQRWESDLQFARVRLDSLVAEAGSSSASGAKILTAEFTPADMKGEKR</sequence>
<protein>
    <submittedName>
        <fullName evidence="1">Uncharacterized protein</fullName>
    </submittedName>
</protein>
<proteinExistence type="predicted"/>
<evidence type="ECO:0000313" key="1">
    <source>
        <dbReference type="EMBL" id="QAY66425.1"/>
    </source>
</evidence>
<gene>
    <name evidence="1" type="ORF">ET464_08390</name>
</gene>
<dbReference type="Proteomes" id="UP000293568">
    <property type="component" value="Chromosome"/>
</dbReference>
<accession>A0A4P6EV89</accession>
<reference evidence="1 2" key="1">
    <citation type="submission" date="2019-01" db="EMBL/GenBank/DDBJ databases">
        <title>Genome sequencing of strain FW100M-2.</title>
        <authorList>
            <person name="Heo J."/>
            <person name="Kim S.-J."/>
            <person name="Kim J.-S."/>
            <person name="Hong S.-B."/>
            <person name="Kwon S.-W."/>
        </authorList>
    </citation>
    <scope>NUCLEOTIDE SEQUENCE [LARGE SCALE GENOMIC DNA]</scope>
    <source>
        <strain evidence="1 2">FW100M-2</strain>
    </source>
</reference>
<dbReference type="EMBL" id="CP035492">
    <property type="protein sequence ID" value="QAY66425.1"/>
    <property type="molecule type" value="Genomic_DNA"/>
</dbReference>